<dbReference type="PANTHER" id="PTHR45766">
    <property type="entry name" value="DNA ANNEALING HELICASE AND ENDONUCLEASE ZRANB3 FAMILY MEMBER"/>
    <property type="match status" value="1"/>
</dbReference>
<dbReference type="OrthoDB" id="9815272at2"/>
<evidence type="ECO:0000313" key="4">
    <source>
        <dbReference type="EMBL" id="EMZ21635.1"/>
    </source>
</evidence>
<dbReference type="GO" id="GO:0016787">
    <property type="term" value="F:hydrolase activity"/>
    <property type="evidence" value="ECO:0007669"/>
    <property type="project" value="UniProtKB-KW"/>
</dbReference>
<dbReference type="PROSITE" id="PS51192">
    <property type="entry name" value="HELICASE_ATP_BIND_1"/>
    <property type="match status" value="1"/>
</dbReference>
<organism evidence="4 5">
    <name type="scientific">Eubacterium plexicaudatum ASF492</name>
    <dbReference type="NCBI Taxonomy" id="1235802"/>
    <lineage>
        <taxon>Bacteria</taxon>
        <taxon>Bacillati</taxon>
        <taxon>Bacillota</taxon>
        <taxon>Clostridia</taxon>
        <taxon>Eubacteriales</taxon>
        <taxon>Eubacteriaceae</taxon>
        <taxon>Eubacterium</taxon>
    </lineage>
</organism>
<dbReference type="InterPro" id="IPR027417">
    <property type="entry name" value="P-loop_NTPase"/>
</dbReference>
<keyword evidence="5" id="KW-1185">Reference proteome</keyword>
<dbReference type="PATRIC" id="fig|1235802.3.peg.4736"/>
<dbReference type="InterPro" id="IPR014001">
    <property type="entry name" value="Helicase_ATP-bd"/>
</dbReference>
<dbReference type="InterPro" id="IPR038718">
    <property type="entry name" value="SNF2-like_sf"/>
</dbReference>
<dbReference type="SMART" id="SM00487">
    <property type="entry name" value="DEXDc"/>
    <property type="match status" value="1"/>
</dbReference>
<evidence type="ECO:0000259" key="2">
    <source>
        <dbReference type="PROSITE" id="PS51192"/>
    </source>
</evidence>
<dbReference type="SUPFAM" id="SSF52540">
    <property type="entry name" value="P-loop containing nucleoside triphosphate hydrolases"/>
    <property type="match status" value="2"/>
</dbReference>
<dbReference type="AlphaFoldDB" id="N2A6B8"/>
<dbReference type="InterPro" id="IPR000330">
    <property type="entry name" value="SNF2_N"/>
</dbReference>
<feature type="domain" description="Helicase ATP-binding" evidence="2">
    <location>
        <begin position="184"/>
        <end position="330"/>
    </location>
</feature>
<evidence type="ECO:0008006" key="6">
    <source>
        <dbReference type="Google" id="ProtNLM"/>
    </source>
</evidence>
<evidence type="ECO:0000259" key="3">
    <source>
        <dbReference type="PROSITE" id="PS51194"/>
    </source>
</evidence>
<dbReference type="InterPro" id="IPR001650">
    <property type="entry name" value="Helicase_C-like"/>
</dbReference>
<dbReference type="PANTHER" id="PTHR45766:SF6">
    <property type="entry name" value="SWI_SNF-RELATED MATRIX-ASSOCIATED ACTIN-DEPENDENT REGULATOR OF CHROMATIN SUBFAMILY A-LIKE PROTEIN 1"/>
    <property type="match status" value="1"/>
</dbReference>
<dbReference type="PROSITE" id="PS51194">
    <property type="entry name" value="HELICASE_CTER"/>
    <property type="match status" value="1"/>
</dbReference>
<protein>
    <recommendedName>
        <fullName evidence="6">Helicase ATP-binding domain-containing protein</fullName>
    </recommendedName>
</protein>
<dbReference type="CDD" id="cd18793">
    <property type="entry name" value="SF2_C_SNF"/>
    <property type="match status" value="1"/>
</dbReference>
<dbReference type="STRING" id="1235802.C823_04452"/>
<dbReference type="Gene3D" id="3.40.50.300">
    <property type="entry name" value="P-loop containing nucleotide triphosphate hydrolases"/>
    <property type="match status" value="1"/>
</dbReference>
<dbReference type="HOGENOM" id="CLU_281553_0_0_9"/>
<name>N2A6B8_9FIRM</name>
<dbReference type="Proteomes" id="UP000012589">
    <property type="component" value="Unassembled WGS sequence"/>
</dbReference>
<dbReference type="EMBL" id="AQFT01000129">
    <property type="protein sequence ID" value="EMZ21635.1"/>
    <property type="molecule type" value="Genomic_DNA"/>
</dbReference>
<keyword evidence="1" id="KW-0378">Hydrolase</keyword>
<evidence type="ECO:0000256" key="1">
    <source>
        <dbReference type="ARBA" id="ARBA00022801"/>
    </source>
</evidence>
<dbReference type="Pfam" id="PF00271">
    <property type="entry name" value="Helicase_C"/>
    <property type="match status" value="1"/>
</dbReference>
<dbReference type="Pfam" id="PF00176">
    <property type="entry name" value="SNF2-rel_dom"/>
    <property type="match status" value="1"/>
</dbReference>
<dbReference type="eggNOG" id="COG0553">
    <property type="taxonomic scope" value="Bacteria"/>
</dbReference>
<accession>N2A6B8</accession>
<dbReference type="Gene3D" id="3.40.50.10810">
    <property type="entry name" value="Tandem AAA-ATPase domain"/>
    <property type="match status" value="1"/>
</dbReference>
<dbReference type="GO" id="GO:0005524">
    <property type="term" value="F:ATP binding"/>
    <property type="evidence" value="ECO:0007669"/>
    <property type="project" value="InterPro"/>
</dbReference>
<dbReference type="SMART" id="SM00490">
    <property type="entry name" value="HELICc"/>
    <property type="match status" value="1"/>
</dbReference>
<proteinExistence type="predicted"/>
<sequence length="1124" mass="130817">MLIEKMYVRCPTDKESMSDPRVFVCGQVTKVDSFKKTVQVRIYDPFSYLLFFEDIPKGEIELSESMVQRCTFFLGSVVFVKNRQCTVLSCVRAKDNFYYYYLQDVDNKEVFRQCEKSIVAAFNNGRIDPAEQLKKYEFQNPCWFLGHSVVSKSMNVLDNSIYGFKELAGSKIYLLPHQVNSIMRCLREEPCRYMLADEVGMGKTIEAICVYKIYMQDRSKQTALIIVPETLKEQWKTEMFLKFNIEQGEDRNHNSVIVKSINEINRADQLSNWDFVIIDEVHRYLASENQYAALHNISKRTRNILLLLSATPVQQRRGEYLSLLRLLLPNKYDTFSVEQFGELIEKQSHIIQKTALTIDDLSDYEEEIENVRAKEEDPHESEDCQDLYEEIHDALEEICDDLDDERLSALFEEIEFEADDLGVYATKVIISYICSNYQIESNIIRNRRKLLEVAEDDERLLPTRELETRTYELDNDKNVYEALTYELLSNWILEKTKEDSQSVEREIRPLLNAFFSSPWAFEDELHSIGKRGVRLDRELFTNAERWMSFETDIIEHVVGVIDDPVKYADYYSTRLVTVLNTIYDDLYDQKIVLFTNYKETFDAYRLALGKLFPSEEVSFFGGGMNKDEIELNAYRFQNDSACRLMLCDYTGGEGRNFQCADYILHIDLPWDANMIEQRIGRLDRLERDPVRPIVHSVVVYVQDTFEEALFKFWNEGLKIFTQSLSGMEIIMKDINREIVTAIQQDFKFGLFDKIPNIIKLADDMRATVRKEQNFDAAGFIYRPMYNELKRLINYYAQNENDLFASTMTNWASLAGFHGTVNKMGVITYSAHSFVPKSATNALLIPPRWNDYIHSARNSFTNHVQGEYNKWKAIKNVEGSIRGTFIRKQAIENDYLHFFAPGDEVFDCIVDNAMHSCKGQASAFAFPADIDWTGIVFTWSLSPNVYFLMNHGVSVYAMSPYRNYLMSEQVVVPIAIRNDDEVDDNQVVNEYTRLIELGFKPENVVHMGKRSNSPGFMKEIVTGPTNINWFRQEYSEENWGELVDSAKKEASVKAMNIFKRRSNIRGAREEMERTLSARVANAEYFGMSDEGIEELKHTQEIILNAIKRPKLVLESAAFVWMVKRR</sequence>
<evidence type="ECO:0000313" key="5">
    <source>
        <dbReference type="Proteomes" id="UP000012589"/>
    </source>
</evidence>
<feature type="domain" description="Helicase C-terminal" evidence="3">
    <location>
        <begin position="578"/>
        <end position="735"/>
    </location>
</feature>
<gene>
    <name evidence="4" type="ORF">C823_04452</name>
</gene>
<dbReference type="InterPro" id="IPR049730">
    <property type="entry name" value="SNF2/RAD54-like_C"/>
</dbReference>
<reference evidence="4 5" key="1">
    <citation type="journal article" date="2014" name="Genome Announc.">
        <title>Draft genome sequences of the altered schaedler flora, a defined bacterial community from gnotobiotic mice.</title>
        <authorList>
            <person name="Wannemuehler M.J."/>
            <person name="Overstreet A.M."/>
            <person name="Ward D.V."/>
            <person name="Phillips G.J."/>
        </authorList>
    </citation>
    <scope>NUCLEOTIDE SEQUENCE [LARGE SCALE GENOMIC DNA]</scope>
    <source>
        <strain evidence="4 5">ASF492</strain>
    </source>
</reference>
<comment type="caution">
    <text evidence="4">The sequence shown here is derived from an EMBL/GenBank/DDBJ whole genome shotgun (WGS) entry which is preliminary data.</text>
</comment>